<dbReference type="AlphaFoldDB" id="A0AAD5SFI1"/>
<comment type="caution">
    <text evidence="6">The sequence shown here is derived from an EMBL/GenBank/DDBJ whole genome shotgun (WGS) entry which is preliminary data.</text>
</comment>
<protein>
    <recommendedName>
        <fullName evidence="8">Endonuclease V</fullName>
    </recommendedName>
</protein>
<keyword evidence="3" id="KW-0540">Nuclease</keyword>
<dbReference type="GO" id="GO:0003727">
    <property type="term" value="F:single-stranded RNA binding"/>
    <property type="evidence" value="ECO:0007669"/>
    <property type="project" value="TreeGrafter"/>
</dbReference>
<keyword evidence="7" id="KW-1185">Reference proteome</keyword>
<dbReference type="PANTHER" id="PTHR28511:SF1">
    <property type="entry name" value="ENDONUCLEASE V"/>
    <property type="match status" value="1"/>
</dbReference>
<evidence type="ECO:0000256" key="4">
    <source>
        <dbReference type="ARBA" id="ARBA00022759"/>
    </source>
</evidence>
<gene>
    <name evidence="6" type="ORF">HK097_002426</name>
</gene>
<evidence type="ECO:0000256" key="3">
    <source>
        <dbReference type="ARBA" id="ARBA00022722"/>
    </source>
</evidence>
<dbReference type="InterPro" id="IPR007581">
    <property type="entry name" value="Endonuclease-V"/>
</dbReference>
<evidence type="ECO:0000256" key="5">
    <source>
        <dbReference type="ARBA" id="ARBA00022801"/>
    </source>
</evidence>
<keyword evidence="4" id="KW-0255">Endonuclease</keyword>
<evidence type="ECO:0000256" key="2">
    <source>
        <dbReference type="ARBA" id="ARBA00022490"/>
    </source>
</evidence>
<name>A0AAD5SFI1_9FUNG</name>
<dbReference type="CDD" id="cd06559">
    <property type="entry name" value="Endonuclease_V"/>
    <property type="match status" value="1"/>
</dbReference>
<proteinExistence type="predicted"/>
<dbReference type="EMBL" id="JADGJD010000152">
    <property type="protein sequence ID" value="KAJ3054203.1"/>
    <property type="molecule type" value="Genomic_DNA"/>
</dbReference>
<evidence type="ECO:0008006" key="8">
    <source>
        <dbReference type="Google" id="ProtNLM"/>
    </source>
</evidence>
<dbReference type="Proteomes" id="UP001212841">
    <property type="component" value="Unassembled WGS sequence"/>
</dbReference>
<comment type="subcellular location">
    <subcellularLocation>
        <location evidence="1">Cytoplasm</location>
    </subcellularLocation>
</comment>
<evidence type="ECO:0000256" key="1">
    <source>
        <dbReference type="ARBA" id="ARBA00004496"/>
    </source>
</evidence>
<dbReference type="PANTHER" id="PTHR28511">
    <property type="entry name" value="ENDONUCLEASE V"/>
    <property type="match status" value="1"/>
</dbReference>
<reference evidence="6" key="1">
    <citation type="submission" date="2020-05" db="EMBL/GenBank/DDBJ databases">
        <title>Phylogenomic resolution of chytrid fungi.</title>
        <authorList>
            <person name="Stajich J.E."/>
            <person name="Amses K."/>
            <person name="Simmons R."/>
            <person name="Seto K."/>
            <person name="Myers J."/>
            <person name="Bonds A."/>
            <person name="Quandt C.A."/>
            <person name="Barry K."/>
            <person name="Liu P."/>
            <person name="Grigoriev I."/>
            <person name="Longcore J.E."/>
            <person name="James T.Y."/>
        </authorList>
    </citation>
    <scope>NUCLEOTIDE SEQUENCE</scope>
    <source>
        <strain evidence="6">JEL0318</strain>
    </source>
</reference>
<evidence type="ECO:0000313" key="7">
    <source>
        <dbReference type="Proteomes" id="UP001212841"/>
    </source>
</evidence>
<dbReference type="Pfam" id="PF04493">
    <property type="entry name" value="Endonuclease_5"/>
    <property type="match status" value="1"/>
</dbReference>
<evidence type="ECO:0000313" key="6">
    <source>
        <dbReference type="EMBL" id="KAJ3054203.1"/>
    </source>
</evidence>
<accession>A0AAD5SFI1</accession>
<dbReference type="Gene3D" id="3.30.2170.10">
    <property type="entry name" value="archaeoglobus fulgidus dsm 4304 superfamily"/>
    <property type="match status" value="1"/>
</dbReference>
<organism evidence="6 7">
    <name type="scientific">Rhizophlyctis rosea</name>
    <dbReference type="NCBI Taxonomy" id="64517"/>
    <lineage>
        <taxon>Eukaryota</taxon>
        <taxon>Fungi</taxon>
        <taxon>Fungi incertae sedis</taxon>
        <taxon>Chytridiomycota</taxon>
        <taxon>Chytridiomycota incertae sedis</taxon>
        <taxon>Chytridiomycetes</taxon>
        <taxon>Rhizophlyctidales</taxon>
        <taxon>Rhizophlyctidaceae</taxon>
        <taxon>Rhizophlyctis</taxon>
    </lineage>
</organism>
<dbReference type="GO" id="GO:0005730">
    <property type="term" value="C:nucleolus"/>
    <property type="evidence" value="ECO:0007669"/>
    <property type="project" value="TreeGrafter"/>
</dbReference>
<dbReference type="GO" id="GO:0006281">
    <property type="term" value="P:DNA repair"/>
    <property type="evidence" value="ECO:0007669"/>
    <property type="project" value="InterPro"/>
</dbReference>
<keyword evidence="5" id="KW-0378">Hydrolase</keyword>
<sequence>MPYIAGYLAFREAPALLDLLTRLKETKPELYPQIAFVDGNGTLHPRRFGLACHFGVLADIPCIGVAKNFLEIPTESLTIKDTKQVSREHLHGAGAWLPIVGKMTHDLLGAALRASSESVNPVFVSPGHRVSLATSVALAAACCKYRVPEPVRAADSASRQLVREITARSQ</sequence>
<dbReference type="GO" id="GO:0005737">
    <property type="term" value="C:cytoplasm"/>
    <property type="evidence" value="ECO:0007669"/>
    <property type="project" value="UniProtKB-SubCell"/>
</dbReference>
<keyword evidence="2" id="KW-0963">Cytoplasm</keyword>
<dbReference type="GO" id="GO:0016891">
    <property type="term" value="F:RNA endonuclease activity producing 5'-phosphomonoesters, hydrolytic mechanism"/>
    <property type="evidence" value="ECO:0007669"/>
    <property type="project" value="TreeGrafter"/>
</dbReference>